<dbReference type="Pfam" id="PF13306">
    <property type="entry name" value="LRR_5"/>
    <property type="match status" value="1"/>
</dbReference>
<dbReference type="AlphaFoldDB" id="A0A841YWB8"/>
<evidence type="ECO:0000313" key="2">
    <source>
        <dbReference type="EMBL" id="MBC1457690.1"/>
    </source>
</evidence>
<dbReference type="RefSeq" id="WP_185388955.1">
    <property type="nucleotide sequence ID" value="NZ_JAARQN010000005.1"/>
</dbReference>
<dbReference type="SUPFAM" id="SSF52058">
    <property type="entry name" value="L domain-like"/>
    <property type="match status" value="1"/>
</dbReference>
<comment type="caution">
    <text evidence="2">The sequence shown here is derived from an EMBL/GenBank/DDBJ whole genome shotgun (WGS) entry which is preliminary data.</text>
</comment>
<accession>A0A841YWB8</accession>
<name>A0A841YWB8_9LIST</name>
<evidence type="ECO:0000313" key="3">
    <source>
        <dbReference type="Proteomes" id="UP000569903"/>
    </source>
</evidence>
<protein>
    <submittedName>
        <fullName evidence="2">Leucine-rich repeat protein</fullName>
    </submittedName>
</protein>
<sequence length="528" mass="57990">MKKYGLTLVALFFFLVPHLMSTPATAETRAPAFTSSIPSPDYVVLQITGSAATGNEVLNYLKNMDLQGNKIKRLKIIGNMTTYGNQGVYTFHDLEELELDGTTEVPSFLAYRAPHLKTLIDTNKTIRTIGTYAFAYSGLEEVELNSVTSLDTGAFRECLSLTSFKSSTLTSMVNWVFSGCTLLTIFEAPNLSGLITSSALENTNIDTLDLPNITSVSRWSQLHDLKNLRVLKLNGISIAPRNFLNAVNSERLEYVEIKNTAYAEQDIAFSTGSANISNLLIHVSDKMNFDDISDTSLHANTVVASLKDSTEQSIKEGDPLTISAFDFKTAPTTNVAFQWFKDNALLATTPSLLVTPQALSTHSGTITARFFINNQATPTSWPTSTEHIVSVLAGTIGFGAVNPIFSFEDFTISERDLLVKRRASSTGIQILDDRFHKSDWEVHAKIKAPLTDPISARTLDNALVYVNETGNKTPLTNEALPVYKSTAKNNATEIQWAQDRGILLNIASQQAFVGNFSTEIQWELVLAP</sequence>
<dbReference type="InterPro" id="IPR026906">
    <property type="entry name" value="LRR_5"/>
</dbReference>
<feature type="signal peptide" evidence="1">
    <location>
        <begin position="1"/>
        <end position="26"/>
    </location>
</feature>
<dbReference type="InterPro" id="IPR032675">
    <property type="entry name" value="LRR_dom_sf"/>
</dbReference>
<organism evidence="2 3">
    <name type="scientific">Listeria newyorkensis</name>
    <dbReference type="NCBI Taxonomy" id="1497681"/>
    <lineage>
        <taxon>Bacteria</taxon>
        <taxon>Bacillati</taxon>
        <taxon>Bacillota</taxon>
        <taxon>Bacilli</taxon>
        <taxon>Bacillales</taxon>
        <taxon>Listeriaceae</taxon>
        <taxon>Listeria</taxon>
    </lineage>
</organism>
<dbReference type="EMBL" id="JAARQN010000005">
    <property type="protein sequence ID" value="MBC1457690.1"/>
    <property type="molecule type" value="Genomic_DNA"/>
</dbReference>
<proteinExistence type="predicted"/>
<gene>
    <name evidence="2" type="ORF">HB850_07965</name>
</gene>
<feature type="chain" id="PRO_5032633260" evidence="1">
    <location>
        <begin position="27"/>
        <end position="528"/>
    </location>
</feature>
<evidence type="ECO:0000256" key="1">
    <source>
        <dbReference type="SAM" id="SignalP"/>
    </source>
</evidence>
<dbReference type="Proteomes" id="UP000569903">
    <property type="component" value="Unassembled WGS sequence"/>
</dbReference>
<keyword evidence="1" id="KW-0732">Signal</keyword>
<reference evidence="2 3" key="1">
    <citation type="submission" date="2020-03" db="EMBL/GenBank/DDBJ databases">
        <title>Soil Listeria distribution.</title>
        <authorList>
            <person name="Liao J."/>
            <person name="Wiedmann M."/>
        </authorList>
    </citation>
    <scope>NUCLEOTIDE SEQUENCE [LARGE SCALE GENOMIC DNA]</scope>
    <source>
        <strain evidence="2 3">FSL L7-1614</strain>
    </source>
</reference>
<dbReference type="Gene3D" id="3.80.10.10">
    <property type="entry name" value="Ribonuclease Inhibitor"/>
    <property type="match status" value="1"/>
</dbReference>